<keyword evidence="4 8" id="KW-0812">Transmembrane</keyword>
<evidence type="ECO:0000256" key="2">
    <source>
        <dbReference type="ARBA" id="ARBA00008170"/>
    </source>
</evidence>
<evidence type="ECO:0000256" key="8">
    <source>
        <dbReference type="SAM" id="Phobius"/>
    </source>
</evidence>
<name>A0A8K0XT79_9AGAR</name>
<keyword evidence="5 8" id="KW-1133">Transmembrane helix</keyword>
<keyword evidence="7 8" id="KW-0472">Membrane</keyword>
<feature type="transmembrane region" description="Helical" evidence="8">
    <location>
        <begin position="126"/>
        <end position="145"/>
    </location>
</feature>
<dbReference type="InterPro" id="IPR004837">
    <property type="entry name" value="NaCa_Exmemb"/>
</dbReference>
<dbReference type="EMBL" id="JAEVFJ010000004">
    <property type="protein sequence ID" value="KAH8105267.1"/>
    <property type="molecule type" value="Genomic_DNA"/>
</dbReference>
<feature type="transmembrane region" description="Helical" evidence="8">
    <location>
        <begin position="358"/>
        <end position="377"/>
    </location>
</feature>
<protein>
    <recommendedName>
        <fullName evidence="9">Sodium/calcium exchanger membrane region domain-containing protein</fullName>
    </recommendedName>
</protein>
<dbReference type="Proteomes" id="UP000813824">
    <property type="component" value="Unassembled WGS sequence"/>
</dbReference>
<evidence type="ECO:0000256" key="1">
    <source>
        <dbReference type="ARBA" id="ARBA00004127"/>
    </source>
</evidence>
<sequence length="478" mass="53003">MKRQTVFWNRLRGKGKRKVGWVESMKNALFCSWLNVFLVFIPIAWVAHWEQIKDHNPWPPRLVFSLCFIAIIPLEGLFDWGGEQMSIYLGPSLGDLLVITLNNAVEAALAIILLTKCELRLLQSTIVGVVILHLLLVPGTAFLTGGARVWEQTLHPHNTQLNHSLLMIGILSLLLPTAFFAALDRGSQTILNGEPSFAGSTLLTDEVRADILKISRGFAFILGVIYIASRVYLSNPPGDDNALKPLPNMPDEIKEHEKELNEVEPEINPLACILLLCAVIALMAATAEWLVESIEFVREDPRGRIKEEWFGLILLPIVSFSADGVVAIVYFCKRVINHFLGRKVLVPSLLARARAIDLSIQFTLFWMPFVVLLGWIINKPMMLLFDYFELSLLLGSCFLVNYVTADAKTNWVEGLIMVSFYVMIAVSAWFYVGQPELEYFLQCATTVLEAVTNGIAAGHGEGGAAGHGEAVVGGGAHH</sequence>
<dbReference type="InterPro" id="IPR004713">
    <property type="entry name" value="CaH_exchang"/>
</dbReference>
<dbReference type="OrthoDB" id="1699231at2759"/>
<comment type="similarity">
    <text evidence="2">Belongs to the Ca(2+):cation antiporter (CaCA) (TC 2.A.19) family.</text>
</comment>
<dbReference type="Pfam" id="PF01699">
    <property type="entry name" value="Na_Ca_ex"/>
    <property type="match status" value="2"/>
</dbReference>
<feature type="transmembrane region" description="Helical" evidence="8">
    <location>
        <begin position="96"/>
        <end position="114"/>
    </location>
</feature>
<comment type="caution">
    <text evidence="10">The sequence shown here is derived from an EMBL/GenBank/DDBJ whole genome shotgun (WGS) entry which is preliminary data.</text>
</comment>
<feature type="transmembrane region" description="Helical" evidence="8">
    <location>
        <begin position="384"/>
        <end position="405"/>
    </location>
</feature>
<proteinExistence type="inferred from homology"/>
<gene>
    <name evidence="10" type="ORF">BXZ70DRAFT_514617</name>
</gene>
<feature type="transmembrane region" description="Helical" evidence="8">
    <location>
        <begin position="312"/>
        <end position="331"/>
    </location>
</feature>
<evidence type="ECO:0000259" key="9">
    <source>
        <dbReference type="Pfam" id="PF01699"/>
    </source>
</evidence>
<keyword evidence="3" id="KW-0813">Transport</keyword>
<reference evidence="10" key="1">
    <citation type="journal article" date="2021" name="New Phytol.">
        <title>Evolutionary innovations through gain and loss of genes in the ectomycorrhizal Boletales.</title>
        <authorList>
            <person name="Wu G."/>
            <person name="Miyauchi S."/>
            <person name="Morin E."/>
            <person name="Kuo A."/>
            <person name="Drula E."/>
            <person name="Varga T."/>
            <person name="Kohler A."/>
            <person name="Feng B."/>
            <person name="Cao Y."/>
            <person name="Lipzen A."/>
            <person name="Daum C."/>
            <person name="Hundley H."/>
            <person name="Pangilinan J."/>
            <person name="Johnson J."/>
            <person name="Barry K."/>
            <person name="LaButti K."/>
            <person name="Ng V."/>
            <person name="Ahrendt S."/>
            <person name="Min B."/>
            <person name="Choi I.G."/>
            <person name="Park H."/>
            <person name="Plett J.M."/>
            <person name="Magnuson J."/>
            <person name="Spatafora J.W."/>
            <person name="Nagy L.G."/>
            <person name="Henrissat B."/>
            <person name="Grigoriev I.V."/>
            <person name="Yang Z.L."/>
            <person name="Xu J."/>
            <person name="Martin F.M."/>
        </authorList>
    </citation>
    <scope>NUCLEOTIDE SEQUENCE</scope>
    <source>
        <strain evidence="10">KKN 215</strain>
    </source>
</reference>
<dbReference type="GO" id="GO:0015369">
    <property type="term" value="F:calcium:proton antiporter activity"/>
    <property type="evidence" value="ECO:0007669"/>
    <property type="project" value="TreeGrafter"/>
</dbReference>
<organism evidence="10 11">
    <name type="scientific">Cristinia sonorae</name>
    <dbReference type="NCBI Taxonomy" id="1940300"/>
    <lineage>
        <taxon>Eukaryota</taxon>
        <taxon>Fungi</taxon>
        <taxon>Dikarya</taxon>
        <taxon>Basidiomycota</taxon>
        <taxon>Agaricomycotina</taxon>
        <taxon>Agaricomycetes</taxon>
        <taxon>Agaricomycetidae</taxon>
        <taxon>Agaricales</taxon>
        <taxon>Pleurotineae</taxon>
        <taxon>Stephanosporaceae</taxon>
        <taxon>Cristinia</taxon>
    </lineage>
</organism>
<evidence type="ECO:0000313" key="10">
    <source>
        <dbReference type="EMBL" id="KAH8105267.1"/>
    </source>
</evidence>
<dbReference type="AlphaFoldDB" id="A0A8K0XT79"/>
<feature type="domain" description="Sodium/calcium exchanger membrane region" evidence="9">
    <location>
        <begin position="273"/>
        <end position="429"/>
    </location>
</feature>
<evidence type="ECO:0000256" key="4">
    <source>
        <dbReference type="ARBA" id="ARBA00022692"/>
    </source>
</evidence>
<keyword evidence="11" id="KW-1185">Reference proteome</keyword>
<evidence type="ECO:0000256" key="6">
    <source>
        <dbReference type="ARBA" id="ARBA00023065"/>
    </source>
</evidence>
<dbReference type="GO" id="GO:0012505">
    <property type="term" value="C:endomembrane system"/>
    <property type="evidence" value="ECO:0007669"/>
    <property type="project" value="UniProtKB-SubCell"/>
</dbReference>
<feature type="transmembrane region" description="Helical" evidence="8">
    <location>
        <begin position="165"/>
        <end position="183"/>
    </location>
</feature>
<evidence type="ECO:0000256" key="3">
    <source>
        <dbReference type="ARBA" id="ARBA00022448"/>
    </source>
</evidence>
<dbReference type="PANTHER" id="PTHR31503:SF20">
    <property type="entry name" value="CA(2+)_H(+) EXCHANGER, PUTATIVE (EUROFUNG)-RELATED"/>
    <property type="match status" value="1"/>
</dbReference>
<dbReference type="GO" id="GO:0000329">
    <property type="term" value="C:fungal-type vacuole membrane"/>
    <property type="evidence" value="ECO:0007669"/>
    <property type="project" value="TreeGrafter"/>
</dbReference>
<feature type="domain" description="Sodium/calcium exchanger membrane region" evidence="9">
    <location>
        <begin position="63"/>
        <end position="228"/>
    </location>
</feature>
<evidence type="ECO:0000313" key="11">
    <source>
        <dbReference type="Proteomes" id="UP000813824"/>
    </source>
</evidence>
<feature type="transmembrane region" description="Helical" evidence="8">
    <location>
        <begin position="27"/>
        <end position="46"/>
    </location>
</feature>
<accession>A0A8K0XT79</accession>
<feature type="transmembrane region" description="Helical" evidence="8">
    <location>
        <begin position="267"/>
        <end position="291"/>
    </location>
</feature>
<dbReference type="PANTHER" id="PTHR31503">
    <property type="entry name" value="VACUOLAR CALCIUM ION TRANSPORTER"/>
    <property type="match status" value="1"/>
</dbReference>
<dbReference type="InterPro" id="IPR044880">
    <property type="entry name" value="NCX_ion-bd_dom_sf"/>
</dbReference>
<evidence type="ECO:0000256" key="7">
    <source>
        <dbReference type="ARBA" id="ARBA00023136"/>
    </source>
</evidence>
<feature type="transmembrane region" description="Helical" evidence="8">
    <location>
        <begin position="411"/>
        <end position="432"/>
    </location>
</feature>
<comment type="subcellular location">
    <subcellularLocation>
        <location evidence="1">Endomembrane system</location>
        <topology evidence="1">Multi-pass membrane protein</topology>
    </subcellularLocation>
</comment>
<keyword evidence="6" id="KW-0406">Ion transport</keyword>
<evidence type="ECO:0000256" key="5">
    <source>
        <dbReference type="ARBA" id="ARBA00022989"/>
    </source>
</evidence>
<dbReference type="GO" id="GO:0006874">
    <property type="term" value="P:intracellular calcium ion homeostasis"/>
    <property type="evidence" value="ECO:0007669"/>
    <property type="project" value="TreeGrafter"/>
</dbReference>
<dbReference type="Gene3D" id="1.20.1420.30">
    <property type="entry name" value="NCX, central ion-binding region"/>
    <property type="match status" value="1"/>
</dbReference>